<dbReference type="Gene3D" id="3.90.1750.20">
    <property type="entry name" value="Putative Large Serine Recombinase, Chain B, Domain 2"/>
    <property type="match status" value="1"/>
</dbReference>
<dbReference type="HOGENOM" id="CLU_870720_0_0_9"/>
<dbReference type="InterPro" id="IPR050639">
    <property type="entry name" value="SSR_resolvase"/>
</dbReference>
<dbReference type="PANTHER" id="PTHR30461">
    <property type="entry name" value="DNA-INVERTASE FROM LAMBDOID PROPHAGE"/>
    <property type="match status" value="1"/>
</dbReference>
<dbReference type="Gene3D" id="3.40.50.1390">
    <property type="entry name" value="Resolvase, N-terminal catalytic domain"/>
    <property type="match status" value="1"/>
</dbReference>
<dbReference type="AlphaFoldDB" id="C0BEU8"/>
<dbReference type="PANTHER" id="PTHR30461:SF23">
    <property type="entry name" value="DNA RECOMBINASE-RELATED"/>
    <property type="match status" value="1"/>
</dbReference>
<sequence length="319" mass="36689">MKESEERSSNIDEQKARIRQRYKGIDPEELEVIPALPPEDIFKTEKKLRVAVYARVSTDDPRQTSSYELQKNHYQDVVNKNPNWMLVEIYADEGISGTSLQHRDAFKKMIEDCEAGKIDLIITKSVSRFARNVVDCIRYVRELSSLRPPVGVFFETEHLNTLDPKSEMILSFMSTLAQEESHTKSEIMNSSIEMRFRRGIFLTPPLLGYDRDENGDLVINPHEAKIVQLIFYMYLNGSSTQQIADSLTELGCKTKRIMMSGHPVPYYKSFKMNAIVGMFWREKHGLLIILTINQGKTIKTVINTEKSDITKLLSPEMIS</sequence>
<dbReference type="SUPFAM" id="SSF53041">
    <property type="entry name" value="Resolvase-like"/>
    <property type="match status" value="1"/>
</dbReference>
<evidence type="ECO:0000259" key="1">
    <source>
        <dbReference type="PROSITE" id="PS51736"/>
    </source>
</evidence>
<reference evidence="2 3" key="2">
    <citation type="submission" date="2009-03" db="EMBL/GenBank/DDBJ databases">
        <title>Draft genome sequence of Coprococcus comes (ATCC 27758).</title>
        <authorList>
            <person name="Sudarsanam P."/>
            <person name="Ley R."/>
            <person name="Guruge J."/>
            <person name="Turnbaugh P.J."/>
            <person name="Mahowald M."/>
            <person name="Liep D."/>
            <person name="Gordon J."/>
        </authorList>
    </citation>
    <scope>NUCLEOTIDE SEQUENCE [LARGE SCALE GENOMIC DNA]</scope>
    <source>
        <strain evidence="2 3">ATCC 27758</strain>
    </source>
</reference>
<dbReference type="Proteomes" id="UP000003793">
    <property type="component" value="Unassembled WGS sequence"/>
</dbReference>
<dbReference type="CDD" id="cd00338">
    <property type="entry name" value="Ser_Recombinase"/>
    <property type="match status" value="1"/>
</dbReference>
<dbReference type="InterPro" id="IPR011109">
    <property type="entry name" value="DNA_bind_recombinase_dom"/>
</dbReference>
<dbReference type="InterPro" id="IPR038109">
    <property type="entry name" value="DNA_bind_recomb_sf"/>
</dbReference>
<dbReference type="InterPro" id="IPR006119">
    <property type="entry name" value="Resolv_N"/>
</dbReference>
<protein>
    <submittedName>
        <fullName evidence="2">Resolvase, N-terminal domain protein</fullName>
    </submittedName>
</protein>
<evidence type="ECO:0000313" key="2">
    <source>
        <dbReference type="EMBL" id="EEG88375.1"/>
    </source>
</evidence>
<dbReference type="GO" id="GO:0000150">
    <property type="term" value="F:DNA strand exchange activity"/>
    <property type="evidence" value="ECO:0007669"/>
    <property type="project" value="InterPro"/>
</dbReference>
<proteinExistence type="predicted"/>
<dbReference type="Pfam" id="PF07508">
    <property type="entry name" value="Recombinase"/>
    <property type="match status" value="1"/>
</dbReference>
<reference evidence="2 3" key="1">
    <citation type="submission" date="2009-02" db="EMBL/GenBank/DDBJ databases">
        <authorList>
            <person name="Fulton L."/>
            <person name="Clifton S."/>
            <person name="Fulton B."/>
            <person name="Xu J."/>
            <person name="Minx P."/>
            <person name="Pepin K.H."/>
            <person name="Johnson M."/>
            <person name="Bhonagiri V."/>
            <person name="Nash W.E."/>
            <person name="Mardis E.R."/>
            <person name="Wilson R.K."/>
        </authorList>
    </citation>
    <scope>NUCLEOTIDE SEQUENCE [LARGE SCALE GENOMIC DNA]</scope>
    <source>
        <strain evidence="2 3">ATCC 27758</strain>
    </source>
</reference>
<accession>C0BEU8</accession>
<feature type="domain" description="Resolvase/invertase-type recombinase catalytic" evidence="1">
    <location>
        <begin position="49"/>
        <end position="199"/>
    </location>
</feature>
<comment type="caution">
    <text evidence="2">The sequence shown here is derived from an EMBL/GenBank/DDBJ whole genome shotgun (WGS) entry which is preliminary data.</text>
</comment>
<organism evidence="2 3">
    <name type="scientific">Coprococcus comes ATCC 27758</name>
    <dbReference type="NCBI Taxonomy" id="470146"/>
    <lineage>
        <taxon>Bacteria</taxon>
        <taxon>Bacillati</taxon>
        <taxon>Bacillota</taxon>
        <taxon>Clostridia</taxon>
        <taxon>Lachnospirales</taxon>
        <taxon>Lachnospiraceae</taxon>
        <taxon>Coprococcus</taxon>
    </lineage>
</organism>
<dbReference type="Pfam" id="PF00239">
    <property type="entry name" value="Resolvase"/>
    <property type="match status" value="1"/>
</dbReference>
<dbReference type="PROSITE" id="PS51736">
    <property type="entry name" value="RECOMBINASES_3"/>
    <property type="match status" value="1"/>
</dbReference>
<gene>
    <name evidence="2" type="ORF">COPCOM_03710</name>
</gene>
<name>C0BEU8_9FIRM</name>
<dbReference type="EMBL" id="ABVR01000045">
    <property type="protein sequence ID" value="EEG88375.1"/>
    <property type="molecule type" value="Genomic_DNA"/>
</dbReference>
<dbReference type="InterPro" id="IPR036162">
    <property type="entry name" value="Resolvase-like_N_sf"/>
</dbReference>
<evidence type="ECO:0000313" key="3">
    <source>
        <dbReference type="Proteomes" id="UP000003793"/>
    </source>
</evidence>
<dbReference type="GO" id="GO:0003677">
    <property type="term" value="F:DNA binding"/>
    <property type="evidence" value="ECO:0007669"/>
    <property type="project" value="InterPro"/>
</dbReference>
<dbReference type="SMART" id="SM00857">
    <property type="entry name" value="Resolvase"/>
    <property type="match status" value="1"/>
</dbReference>